<sequence>MVRILDGLKMLFQQYVSEFETQVPRSQKLQPRGHIASFSISTKSSLRDESIEFDLEDHDISKRSELDSYLEERKMDRRENKDMDVLKYWKDNSSSSRYQILSRMTRDLLSIPITTVASESAFSMGGKVLNKYRSSLLPENAEALICTRTWMCGFDVESKLFIVVIL</sequence>
<dbReference type="InterPro" id="IPR012337">
    <property type="entry name" value="RNaseH-like_sf"/>
</dbReference>
<protein>
    <submittedName>
        <fullName evidence="2">Dimer_Tnp_hAT domain-containing protein</fullName>
    </submittedName>
</protein>
<dbReference type="Pfam" id="PF05699">
    <property type="entry name" value="Dimer_Tnp_hAT"/>
    <property type="match status" value="1"/>
</dbReference>
<dbReference type="SUPFAM" id="SSF53098">
    <property type="entry name" value="Ribonuclease H-like"/>
    <property type="match status" value="1"/>
</dbReference>
<organism evidence="2 3">
    <name type="scientific">Cephalotus follicularis</name>
    <name type="common">Albany pitcher plant</name>
    <dbReference type="NCBI Taxonomy" id="3775"/>
    <lineage>
        <taxon>Eukaryota</taxon>
        <taxon>Viridiplantae</taxon>
        <taxon>Streptophyta</taxon>
        <taxon>Embryophyta</taxon>
        <taxon>Tracheophyta</taxon>
        <taxon>Spermatophyta</taxon>
        <taxon>Magnoliopsida</taxon>
        <taxon>eudicotyledons</taxon>
        <taxon>Gunneridae</taxon>
        <taxon>Pentapetalae</taxon>
        <taxon>rosids</taxon>
        <taxon>fabids</taxon>
        <taxon>Oxalidales</taxon>
        <taxon>Cephalotaceae</taxon>
        <taxon>Cephalotus</taxon>
    </lineage>
</organism>
<evidence type="ECO:0000313" key="3">
    <source>
        <dbReference type="Proteomes" id="UP000187406"/>
    </source>
</evidence>
<evidence type="ECO:0000313" key="2">
    <source>
        <dbReference type="EMBL" id="GAV83578.1"/>
    </source>
</evidence>
<dbReference type="InterPro" id="IPR008906">
    <property type="entry name" value="HATC_C_dom"/>
</dbReference>
<dbReference type="PANTHER" id="PTHR23272">
    <property type="entry name" value="BED FINGER-RELATED"/>
    <property type="match status" value="1"/>
</dbReference>
<accession>A0A1Q3CU49</accession>
<comment type="caution">
    <text evidence="2">The sequence shown here is derived from an EMBL/GenBank/DDBJ whole genome shotgun (WGS) entry which is preliminary data.</text>
</comment>
<proteinExistence type="predicted"/>
<keyword evidence="3" id="KW-1185">Reference proteome</keyword>
<dbReference type="EMBL" id="BDDD01002932">
    <property type="protein sequence ID" value="GAV83578.1"/>
    <property type="molecule type" value="Genomic_DNA"/>
</dbReference>
<dbReference type="OrthoDB" id="1937594at2759"/>
<dbReference type="InParanoid" id="A0A1Q3CU49"/>
<dbReference type="Proteomes" id="UP000187406">
    <property type="component" value="Unassembled WGS sequence"/>
</dbReference>
<dbReference type="GO" id="GO:0046983">
    <property type="term" value="F:protein dimerization activity"/>
    <property type="evidence" value="ECO:0007669"/>
    <property type="project" value="InterPro"/>
</dbReference>
<dbReference type="AlphaFoldDB" id="A0A1Q3CU49"/>
<name>A0A1Q3CU49_CEPFO</name>
<feature type="domain" description="HAT C-terminal dimerisation" evidence="1">
    <location>
        <begin position="65"/>
        <end position="151"/>
    </location>
</feature>
<evidence type="ECO:0000259" key="1">
    <source>
        <dbReference type="Pfam" id="PF05699"/>
    </source>
</evidence>
<gene>
    <name evidence="2" type="ORF">CFOL_v3_27024</name>
</gene>
<dbReference type="PANTHER" id="PTHR23272:SF166">
    <property type="entry name" value="ZINC FINGER BED DOMAIN-CONTAINING PROTEIN RICESLEEPER 2-LIKE ISOFORM X1"/>
    <property type="match status" value="1"/>
</dbReference>
<reference evidence="3" key="1">
    <citation type="submission" date="2016-04" db="EMBL/GenBank/DDBJ databases">
        <title>Cephalotus genome sequencing.</title>
        <authorList>
            <person name="Fukushima K."/>
            <person name="Hasebe M."/>
            <person name="Fang X."/>
        </authorList>
    </citation>
    <scope>NUCLEOTIDE SEQUENCE [LARGE SCALE GENOMIC DNA]</scope>
    <source>
        <strain evidence="3">cv. St1</strain>
    </source>
</reference>